<gene>
    <name evidence="2" type="ORF">ENT73_01035</name>
</gene>
<sequence>MKIGPLIYLIRFLETKKGEIDKIKEKILTTEPADPFMGSFLALNLHHLYCALEDIFKEIGKVFENQIEDLSKYHLELLKRMTYDLSPLRPAVLSQESFDLLNELRKFRHFLRHAYSVELDLISLKRLKDMVREKFVVVERDLDNFRDYLEGELKKKLEEVA</sequence>
<reference evidence="2" key="1">
    <citation type="journal article" date="2020" name="mSystems">
        <title>Genome- and Community-Level Interaction Insights into Carbon Utilization and Element Cycling Functions of Hydrothermarchaeota in Hydrothermal Sediment.</title>
        <authorList>
            <person name="Zhou Z."/>
            <person name="Liu Y."/>
            <person name="Xu W."/>
            <person name="Pan J."/>
            <person name="Luo Z.H."/>
            <person name="Li M."/>
        </authorList>
    </citation>
    <scope>NUCLEOTIDE SEQUENCE [LARGE SCALE GENOMIC DNA]</scope>
    <source>
        <strain evidence="2">SpSt-605</strain>
    </source>
</reference>
<accession>A0A832GKN4</accession>
<organism evidence="2">
    <name type="scientific">Caldimicrobium thiodismutans</name>
    <dbReference type="NCBI Taxonomy" id="1653476"/>
    <lineage>
        <taxon>Bacteria</taxon>
        <taxon>Pseudomonadati</taxon>
        <taxon>Thermodesulfobacteriota</taxon>
        <taxon>Thermodesulfobacteria</taxon>
        <taxon>Thermodesulfobacteriales</taxon>
        <taxon>Thermodesulfobacteriaceae</taxon>
        <taxon>Caldimicrobium</taxon>
    </lineage>
</organism>
<comment type="caution">
    <text evidence="2">The sequence shown here is derived from an EMBL/GenBank/DDBJ whole genome shotgun (WGS) entry which is preliminary data.</text>
</comment>
<dbReference type="Pfam" id="PF20797">
    <property type="entry name" value="HepT-like_2"/>
    <property type="match status" value="1"/>
</dbReference>
<evidence type="ECO:0000313" key="2">
    <source>
        <dbReference type="EMBL" id="HGV54658.1"/>
    </source>
</evidence>
<evidence type="ECO:0000259" key="1">
    <source>
        <dbReference type="Pfam" id="PF20797"/>
    </source>
</evidence>
<dbReference type="EMBL" id="DSZU01000019">
    <property type="protein sequence ID" value="HGV54658.1"/>
    <property type="molecule type" value="Genomic_DNA"/>
</dbReference>
<dbReference type="InterPro" id="IPR048769">
    <property type="entry name" value="HepT-like_dom"/>
</dbReference>
<name>A0A832GKN4_9BACT</name>
<feature type="domain" description="HepT-like" evidence="1">
    <location>
        <begin position="41"/>
        <end position="148"/>
    </location>
</feature>
<dbReference type="AlphaFoldDB" id="A0A832GKN4"/>
<proteinExistence type="predicted"/>
<protein>
    <recommendedName>
        <fullName evidence="1">HepT-like domain-containing protein</fullName>
    </recommendedName>
</protein>